<reference evidence="2 3" key="1">
    <citation type="submission" date="2018-08" db="EMBL/GenBank/DDBJ databases">
        <title>Draft genome of the lignicolous fungus Coniochaeta pulveracea.</title>
        <authorList>
            <person name="Borstlap C.J."/>
            <person name="De Witt R.N."/>
            <person name="Botha A."/>
            <person name="Volschenk H."/>
        </authorList>
    </citation>
    <scope>NUCLEOTIDE SEQUENCE [LARGE SCALE GENOMIC DNA]</scope>
    <source>
        <strain evidence="2 3">CAB683</strain>
    </source>
</reference>
<name>A0A420Y550_9PEZI</name>
<dbReference type="STRING" id="177199.A0A420Y550"/>
<protein>
    <recommendedName>
        <fullName evidence="4">Early meiotic induction protein 1</fullName>
    </recommendedName>
</protein>
<feature type="compositionally biased region" description="Low complexity" evidence="1">
    <location>
        <begin position="7"/>
        <end position="24"/>
    </location>
</feature>
<evidence type="ECO:0008006" key="4">
    <source>
        <dbReference type="Google" id="ProtNLM"/>
    </source>
</evidence>
<feature type="compositionally biased region" description="Low complexity" evidence="1">
    <location>
        <begin position="72"/>
        <end position="89"/>
    </location>
</feature>
<gene>
    <name evidence="2" type="ORF">DL546_006524</name>
</gene>
<dbReference type="Proteomes" id="UP000275385">
    <property type="component" value="Unassembled WGS sequence"/>
</dbReference>
<organism evidence="2 3">
    <name type="scientific">Coniochaeta pulveracea</name>
    <dbReference type="NCBI Taxonomy" id="177199"/>
    <lineage>
        <taxon>Eukaryota</taxon>
        <taxon>Fungi</taxon>
        <taxon>Dikarya</taxon>
        <taxon>Ascomycota</taxon>
        <taxon>Pezizomycotina</taxon>
        <taxon>Sordariomycetes</taxon>
        <taxon>Sordariomycetidae</taxon>
        <taxon>Coniochaetales</taxon>
        <taxon>Coniochaetaceae</taxon>
        <taxon>Coniochaeta</taxon>
    </lineage>
</organism>
<comment type="caution">
    <text evidence="2">The sequence shown here is derived from an EMBL/GenBank/DDBJ whole genome shotgun (WGS) entry which is preliminary data.</text>
</comment>
<dbReference type="InterPro" id="IPR021475">
    <property type="entry name" value="Pants/Emi1-like"/>
</dbReference>
<evidence type="ECO:0000313" key="2">
    <source>
        <dbReference type="EMBL" id="RKU42973.1"/>
    </source>
</evidence>
<dbReference type="EMBL" id="QVQW01000049">
    <property type="protein sequence ID" value="RKU42973.1"/>
    <property type="molecule type" value="Genomic_DNA"/>
</dbReference>
<sequence>MGWFWQSTASSSQTTESPSLPPTTNINASPPTPTLGEARPSREDADDAELAKFLNMIQGETRDESKIPSTRPSQTSASLPSATSTSAVPQPQPSRASSVSAAINEAILPTTMSCKDAFDYAWHCNSPAAQFNAVYRYGAVRSCSDLWDDFWFCMRTKSFSPEMRAEAVRAHFRARQEEKYYAPGKHSSEDIWESRERLVAPGTAFRSPFDDPREDDTEWRLQEMERRRRIREQAFGRD</sequence>
<accession>A0A420Y550</accession>
<dbReference type="Pfam" id="PF11326">
    <property type="entry name" value="PANTS-like"/>
    <property type="match status" value="1"/>
</dbReference>
<keyword evidence="3" id="KW-1185">Reference proteome</keyword>
<feature type="region of interest" description="Disordered" evidence="1">
    <location>
        <begin position="1"/>
        <end position="97"/>
    </location>
</feature>
<proteinExistence type="predicted"/>
<dbReference type="PANTHER" id="PTHR28052:SF1">
    <property type="entry name" value="UPF0545 PROTEIN C22ORF39"/>
    <property type="match status" value="1"/>
</dbReference>
<evidence type="ECO:0000313" key="3">
    <source>
        <dbReference type="Proteomes" id="UP000275385"/>
    </source>
</evidence>
<evidence type="ECO:0000256" key="1">
    <source>
        <dbReference type="SAM" id="MobiDB-lite"/>
    </source>
</evidence>
<dbReference type="PANTHER" id="PTHR28052">
    <property type="entry name" value="UPF0545 PROTEIN C22ORF39"/>
    <property type="match status" value="1"/>
</dbReference>
<dbReference type="AlphaFoldDB" id="A0A420Y550"/>
<dbReference type="OrthoDB" id="2017405at2759"/>